<keyword evidence="4 11" id="KW-0812">Transmembrane</keyword>
<evidence type="ECO:0000256" key="6">
    <source>
        <dbReference type="ARBA" id="ARBA00022989"/>
    </source>
</evidence>
<evidence type="ECO:0000256" key="8">
    <source>
        <dbReference type="ARBA" id="ARBA00023136"/>
    </source>
</evidence>
<comment type="subcellular location">
    <subcellularLocation>
        <location evidence="11">Cell membrane</location>
        <topology evidence="11">Multi-pass membrane protein</topology>
    </subcellularLocation>
</comment>
<feature type="transmembrane region" description="Helical" evidence="11">
    <location>
        <begin position="80"/>
        <end position="103"/>
    </location>
</feature>
<dbReference type="GO" id="GO:0043338">
    <property type="term" value="F:CDP-2,3-bis-(O-geranylgeranyl)-sn-glycerol synthase activity"/>
    <property type="evidence" value="ECO:0007669"/>
    <property type="project" value="UniProtKB-EC"/>
</dbReference>
<dbReference type="InterPro" id="IPR032690">
    <property type="entry name" value="CarS"/>
</dbReference>
<dbReference type="PANTHER" id="PTHR39650">
    <property type="entry name" value="CDP-ARCHAEOL SYNTHASE"/>
    <property type="match status" value="1"/>
</dbReference>
<comment type="pathway">
    <text evidence="11">Membrane lipid metabolism; glycerophospholipid metabolism.</text>
</comment>
<dbReference type="GO" id="GO:0046474">
    <property type="term" value="P:glycerophospholipid biosynthetic process"/>
    <property type="evidence" value="ECO:0007669"/>
    <property type="project" value="UniProtKB-UniRule"/>
</dbReference>
<comment type="cofactor">
    <cofactor evidence="11">
        <name>Mg(2+)</name>
        <dbReference type="ChEBI" id="CHEBI:18420"/>
    </cofactor>
</comment>
<comment type="caution">
    <text evidence="12">The sequence shown here is derived from an EMBL/GenBank/DDBJ whole genome shotgun (WGS) entry which is preliminary data.</text>
</comment>
<dbReference type="EC" id="2.7.7.67" evidence="11"/>
<keyword evidence="9 11" id="KW-0594">Phospholipid biosynthesis</keyword>
<evidence type="ECO:0000256" key="11">
    <source>
        <dbReference type="HAMAP-Rule" id="MF_01117"/>
    </source>
</evidence>
<dbReference type="RefSeq" id="WP_266086633.1">
    <property type="nucleotide sequence ID" value="NZ_RKLV01000004.1"/>
</dbReference>
<dbReference type="InterPro" id="IPR002726">
    <property type="entry name" value="CarS_archaea"/>
</dbReference>
<organism evidence="12 13">
    <name type="scientific">Halorutilus salinus</name>
    <dbReference type="NCBI Taxonomy" id="2487751"/>
    <lineage>
        <taxon>Archaea</taxon>
        <taxon>Methanobacteriati</taxon>
        <taxon>Methanobacteriota</taxon>
        <taxon>Stenosarchaea group</taxon>
        <taxon>Halobacteria</taxon>
        <taxon>Halorutilales</taxon>
        <taxon>Halorutilaceae</taxon>
        <taxon>Halorutilus</taxon>
    </lineage>
</organism>
<name>A0A9Q4C3J9_9EURY</name>
<evidence type="ECO:0000313" key="13">
    <source>
        <dbReference type="Proteomes" id="UP001149411"/>
    </source>
</evidence>
<dbReference type="Proteomes" id="UP001149411">
    <property type="component" value="Unassembled WGS sequence"/>
</dbReference>
<feature type="transmembrane region" description="Helical" evidence="11">
    <location>
        <begin position="50"/>
        <end position="68"/>
    </location>
</feature>
<keyword evidence="1 11" id="KW-1003">Cell membrane</keyword>
<evidence type="ECO:0000313" key="12">
    <source>
        <dbReference type="EMBL" id="MCX2818793.1"/>
    </source>
</evidence>
<gene>
    <name evidence="11" type="primary">carS</name>
    <name evidence="12" type="ORF">EGH25_05440</name>
</gene>
<comment type="function">
    <text evidence="11">Catalyzes the formation of CDP-2,3-bis-(O-geranylgeranyl)-sn-glycerol (CDP-archaeol) from 2,3-bis-(O-geranylgeranyl)-sn-glycerol 1-phosphate (DGGGP) and CTP. This reaction is the third ether-bond-formation step in the biosynthesis of archaeal membrane lipids.</text>
</comment>
<comment type="similarity">
    <text evidence="11">Belongs to the CDP-archaeol synthase family.</text>
</comment>
<feature type="transmembrane region" description="Helical" evidence="11">
    <location>
        <begin position="124"/>
        <end position="143"/>
    </location>
</feature>
<evidence type="ECO:0000256" key="5">
    <source>
        <dbReference type="ARBA" id="ARBA00022842"/>
    </source>
</evidence>
<keyword evidence="5 11" id="KW-0460">Magnesium</keyword>
<keyword evidence="6 11" id="KW-1133">Transmembrane helix</keyword>
<keyword evidence="8 11" id="KW-0472">Membrane</keyword>
<dbReference type="GO" id="GO:0005886">
    <property type="term" value="C:plasma membrane"/>
    <property type="evidence" value="ECO:0007669"/>
    <property type="project" value="UniProtKB-SubCell"/>
</dbReference>
<dbReference type="AlphaFoldDB" id="A0A9Q4C3J9"/>
<keyword evidence="13" id="KW-1185">Reference proteome</keyword>
<evidence type="ECO:0000256" key="7">
    <source>
        <dbReference type="ARBA" id="ARBA00023098"/>
    </source>
</evidence>
<sequence length="179" mass="18997">MSALETVAVAFWLMLPAYIPNNTAVVFGGGRPVDMGREWNGTRVLGDGKTWRGSASGVVAGFVLALFLNEALARGYVPEFLPTFAPLAALGLALGAILGDMGASFLKRRTGRERGAPFPGVDQLDFVVGAFAVTVPLAPGWFFDSFTPGVLAVVLVITPVLHVSTNFIAYKLGLKDEPW</sequence>
<keyword evidence="3 11" id="KW-0808">Transferase</keyword>
<evidence type="ECO:0000256" key="4">
    <source>
        <dbReference type="ARBA" id="ARBA00022692"/>
    </source>
</evidence>
<evidence type="ECO:0000256" key="1">
    <source>
        <dbReference type="ARBA" id="ARBA00022475"/>
    </source>
</evidence>
<comment type="catalytic activity">
    <reaction evidence="11">
        <text>2,3-bis-O-(geranylgeranyl)-sn-glycerol 1-phosphate + CTP + H(+) = CDP-2,3-bis-O-(geranylgeranyl)-sn-glycerol + diphosphate</text>
        <dbReference type="Rhea" id="RHEA:25690"/>
        <dbReference type="ChEBI" id="CHEBI:15378"/>
        <dbReference type="ChEBI" id="CHEBI:33019"/>
        <dbReference type="ChEBI" id="CHEBI:37563"/>
        <dbReference type="ChEBI" id="CHEBI:58837"/>
        <dbReference type="ChEBI" id="CHEBI:58838"/>
        <dbReference type="EC" id="2.7.7.67"/>
    </reaction>
</comment>
<dbReference type="NCBIfam" id="NF003114">
    <property type="entry name" value="PRK04032.1"/>
    <property type="match status" value="1"/>
</dbReference>
<dbReference type="EMBL" id="RKLV01000004">
    <property type="protein sequence ID" value="MCX2818793.1"/>
    <property type="molecule type" value="Genomic_DNA"/>
</dbReference>
<reference evidence="12" key="1">
    <citation type="submission" date="2022-09" db="EMBL/GenBank/DDBJ databases">
        <title>Haloadaptaus new haloarchaeum isolated from saline soil.</title>
        <authorList>
            <person name="Duran-Viseras A."/>
            <person name="Sanchez-Porro C."/>
            <person name="Ventosa A."/>
        </authorList>
    </citation>
    <scope>NUCLEOTIDE SEQUENCE</scope>
    <source>
        <strain evidence="12">F3-133</strain>
    </source>
</reference>
<evidence type="ECO:0000256" key="9">
    <source>
        <dbReference type="ARBA" id="ARBA00023209"/>
    </source>
</evidence>
<keyword evidence="10 11" id="KW-1208">Phospholipid metabolism</keyword>
<evidence type="ECO:0000256" key="10">
    <source>
        <dbReference type="ARBA" id="ARBA00023264"/>
    </source>
</evidence>
<keyword evidence="2 11" id="KW-0444">Lipid biosynthesis</keyword>
<feature type="transmembrane region" description="Helical" evidence="11">
    <location>
        <begin position="6"/>
        <end position="29"/>
    </location>
</feature>
<accession>A0A9Q4C3J9</accession>
<feature type="transmembrane region" description="Helical" evidence="11">
    <location>
        <begin position="149"/>
        <end position="170"/>
    </location>
</feature>
<evidence type="ECO:0000256" key="3">
    <source>
        <dbReference type="ARBA" id="ARBA00022679"/>
    </source>
</evidence>
<dbReference type="PANTHER" id="PTHR39650:SF1">
    <property type="entry name" value="CDP-ARCHAEOL SYNTHASE"/>
    <property type="match status" value="1"/>
</dbReference>
<dbReference type="HAMAP" id="MF_01117">
    <property type="entry name" value="CDP_archaeol_synth"/>
    <property type="match status" value="1"/>
</dbReference>
<evidence type="ECO:0000256" key="2">
    <source>
        <dbReference type="ARBA" id="ARBA00022516"/>
    </source>
</evidence>
<protein>
    <recommendedName>
        <fullName evidence="11">CDP-archaeol synthase</fullName>
        <ecNumber evidence="11">2.7.7.67</ecNumber>
    </recommendedName>
    <alternativeName>
        <fullName evidence="11">CDP-2,3-bis-(O-geranylgeranyl)-sn-glycerol synthase</fullName>
    </alternativeName>
</protein>
<dbReference type="Pfam" id="PF01864">
    <property type="entry name" value="CarS-like"/>
    <property type="match status" value="1"/>
</dbReference>
<keyword evidence="7 11" id="KW-0443">Lipid metabolism</keyword>
<proteinExistence type="inferred from homology"/>
<keyword evidence="12" id="KW-0548">Nucleotidyltransferase</keyword>